<protein>
    <submittedName>
        <fullName evidence="7">RNA polymerase subunit sigma</fullName>
    </submittedName>
</protein>
<dbReference type="Pfam" id="PF04542">
    <property type="entry name" value="Sigma70_r2"/>
    <property type="match status" value="1"/>
</dbReference>
<comment type="caution">
    <text evidence="7">The sequence shown here is derived from an EMBL/GenBank/DDBJ whole genome shotgun (WGS) entry which is preliminary data.</text>
</comment>
<reference evidence="7" key="1">
    <citation type="submission" date="2022-08" db="EMBL/GenBank/DDBJ databases">
        <title>Draft genome sequence of Lysinibacillus sp. strain KH24.</title>
        <authorList>
            <person name="Kanbe H."/>
            <person name="Itoh H."/>
        </authorList>
    </citation>
    <scope>NUCLEOTIDE SEQUENCE</scope>
    <source>
        <strain evidence="7">KH24</strain>
    </source>
</reference>
<keyword evidence="2" id="KW-0805">Transcription regulation</keyword>
<keyword evidence="3" id="KW-0731">Sigma factor</keyword>
<dbReference type="EMBL" id="BRZA01000002">
    <property type="protein sequence ID" value="GLC88534.1"/>
    <property type="molecule type" value="Genomic_DNA"/>
</dbReference>
<keyword evidence="4" id="KW-0804">Transcription</keyword>
<dbReference type="SUPFAM" id="SSF88659">
    <property type="entry name" value="Sigma3 and sigma4 domains of RNA polymerase sigma factors"/>
    <property type="match status" value="1"/>
</dbReference>
<dbReference type="NCBIfam" id="TIGR02937">
    <property type="entry name" value="sigma70-ECF"/>
    <property type="match status" value="1"/>
</dbReference>
<evidence type="ECO:0000259" key="6">
    <source>
        <dbReference type="Pfam" id="PF08281"/>
    </source>
</evidence>
<name>A0ABQ5NKI6_9BACI</name>
<dbReference type="Gene3D" id="1.10.1740.10">
    <property type="match status" value="1"/>
</dbReference>
<dbReference type="Pfam" id="PF08281">
    <property type="entry name" value="Sigma70_r4_2"/>
    <property type="match status" value="1"/>
</dbReference>
<proteinExistence type="inferred from homology"/>
<evidence type="ECO:0000256" key="4">
    <source>
        <dbReference type="ARBA" id="ARBA00023163"/>
    </source>
</evidence>
<dbReference type="InterPro" id="IPR039425">
    <property type="entry name" value="RNA_pol_sigma-70-like"/>
</dbReference>
<gene>
    <name evidence="7" type="ORF">LYSBPC_16610</name>
</gene>
<dbReference type="CDD" id="cd06171">
    <property type="entry name" value="Sigma70_r4"/>
    <property type="match status" value="1"/>
</dbReference>
<dbReference type="RefSeq" id="WP_264988298.1">
    <property type="nucleotide sequence ID" value="NZ_BRZA01000002.1"/>
</dbReference>
<dbReference type="InterPro" id="IPR013324">
    <property type="entry name" value="RNA_pol_sigma_r3/r4-like"/>
</dbReference>
<dbReference type="PANTHER" id="PTHR43133">
    <property type="entry name" value="RNA POLYMERASE ECF-TYPE SIGMA FACTO"/>
    <property type="match status" value="1"/>
</dbReference>
<dbReference type="InterPro" id="IPR013325">
    <property type="entry name" value="RNA_pol_sigma_r2"/>
</dbReference>
<evidence type="ECO:0000313" key="8">
    <source>
        <dbReference type="Proteomes" id="UP001065593"/>
    </source>
</evidence>
<dbReference type="InterPro" id="IPR036388">
    <property type="entry name" value="WH-like_DNA-bd_sf"/>
</dbReference>
<organism evidence="7 8">
    <name type="scientific">Lysinibacillus piscis</name>
    <dbReference type="NCBI Taxonomy" id="2518931"/>
    <lineage>
        <taxon>Bacteria</taxon>
        <taxon>Bacillati</taxon>
        <taxon>Bacillota</taxon>
        <taxon>Bacilli</taxon>
        <taxon>Bacillales</taxon>
        <taxon>Bacillaceae</taxon>
        <taxon>Lysinibacillus</taxon>
    </lineage>
</organism>
<dbReference type="InterPro" id="IPR007627">
    <property type="entry name" value="RNA_pol_sigma70_r2"/>
</dbReference>
<evidence type="ECO:0000259" key="5">
    <source>
        <dbReference type="Pfam" id="PF04542"/>
    </source>
</evidence>
<keyword evidence="8" id="KW-1185">Reference proteome</keyword>
<dbReference type="Proteomes" id="UP001065593">
    <property type="component" value="Unassembled WGS sequence"/>
</dbReference>
<evidence type="ECO:0000313" key="7">
    <source>
        <dbReference type="EMBL" id="GLC88534.1"/>
    </source>
</evidence>
<evidence type="ECO:0000256" key="3">
    <source>
        <dbReference type="ARBA" id="ARBA00023082"/>
    </source>
</evidence>
<evidence type="ECO:0000256" key="1">
    <source>
        <dbReference type="ARBA" id="ARBA00010641"/>
    </source>
</evidence>
<dbReference type="Gene3D" id="1.10.10.10">
    <property type="entry name" value="Winged helix-like DNA-binding domain superfamily/Winged helix DNA-binding domain"/>
    <property type="match status" value="1"/>
</dbReference>
<dbReference type="InterPro" id="IPR013249">
    <property type="entry name" value="RNA_pol_sigma70_r4_t2"/>
</dbReference>
<dbReference type="InterPro" id="IPR014284">
    <property type="entry name" value="RNA_pol_sigma-70_dom"/>
</dbReference>
<dbReference type="PANTHER" id="PTHR43133:SF60">
    <property type="entry name" value="RNA POLYMERASE SIGMA FACTOR SIGV"/>
    <property type="match status" value="1"/>
</dbReference>
<feature type="domain" description="RNA polymerase sigma-70 region 2" evidence="5">
    <location>
        <begin position="7"/>
        <end position="70"/>
    </location>
</feature>
<dbReference type="SUPFAM" id="SSF88946">
    <property type="entry name" value="Sigma2 domain of RNA polymerase sigma factors"/>
    <property type="match status" value="1"/>
</dbReference>
<accession>A0ABQ5NKI6</accession>
<feature type="domain" description="RNA polymerase sigma factor 70 region 4 type 2" evidence="6">
    <location>
        <begin position="102"/>
        <end position="153"/>
    </location>
</feature>
<comment type="similarity">
    <text evidence="1">Belongs to the sigma-70 factor family. ECF subfamily.</text>
</comment>
<sequence>MQIEQIIHTYGDYLYRVAFIYTKDINAAEEVVQDVFFNYSRKSIQYKGDATLKTYLVKMTINRSYDYLRSWKNKRLVLLEKIQGKPSPTTEQLLIQMESRGEVTKAVLALPIKYREIILLYYYEDFSIREIATLTNTLESTLKSRLQRAREKLKITLQDKEVLEDETIQTRIE</sequence>
<evidence type="ECO:0000256" key="2">
    <source>
        <dbReference type="ARBA" id="ARBA00023015"/>
    </source>
</evidence>